<gene>
    <name evidence="3" type="ordered locus">Clocl_1281</name>
</gene>
<evidence type="ECO:0000259" key="2">
    <source>
        <dbReference type="Pfam" id="PF00148"/>
    </source>
</evidence>
<dbReference type="InterPro" id="IPR000510">
    <property type="entry name" value="Nase/OxRdtase_comp1"/>
</dbReference>
<proteinExistence type="predicted"/>
<dbReference type="EMBL" id="CP003065">
    <property type="protein sequence ID" value="AEV67938.1"/>
    <property type="molecule type" value="Genomic_DNA"/>
</dbReference>
<reference evidence="3 4" key="2">
    <citation type="journal article" date="2012" name="Stand. Genomic Sci.">
        <title>Complete Genome Sequence of Clostridium clariflavum DSM 19732.</title>
        <authorList>
            <person name="Izquierdo J.A."/>
            <person name="Goodwin L."/>
            <person name="Davenport K.W."/>
            <person name="Teshima H."/>
            <person name="Bruce D."/>
            <person name="Detter C."/>
            <person name="Tapia R."/>
            <person name="Han S."/>
            <person name="Land M."/>
            <person name="Hauser L."/>
            <person name="Jeffries C.D."/>
            <person name="Han J."/>
            <person name="Pitluck S."/>
            <person name="Nolan M."/>
            <person name="Chen A."/>
            <person name="Huntemann M."/>
            <person name="Mavromatis K."/>
            <person name="Mikhailova N."/>
            <person name="Liolios K."/>
            <person name="Woyke T."/>
            <person name="Lynd L.R."/>
        </authorList>
    </citation>
    <scope>NUCLEOTIDE SEQUENCE [LARGE SCALE GENOMIC DNA]</scope>
    <source>
        <strain evidence="4">DSM 19732 / NBRC 101661 / EBR45</strain>
    </source>
</reference>
<reference evidence="4" key="1">
    <citation type="submission" date="2011-12" db="EMBL/GenBank/DDBJ databases">
        <title>Complete sequence of Clostridium clariflavum DSM 19732.</title>
        <authorList>
            <consortium name="US DOE Joint Genome Institute"/>
            <person name="Lucas S."/>
            <person name="Han J."/>
            <person name="Lapidus A."/>
            <person name="Cheng J.-F."/>
            <person name="Goodwin L."/>
            <person name="Pitluck S."/>
            <person name="Peters L."/>
            <person name="Teshima H."/>
            <person name="Detter J.C."/>
            <person name="Han C."/>
            <person name="Tapia R."/>
            <person name="Land M."/>
            <person name="Hauser L."/>
            <person name="Kyrpides N."/>
            <person name="Ivanova N."/>
            <person name="Pagani I."/>
            <person name="Kitzmiller T."/>
            <person name="Lynd L."/>
            <person name="Izquierdo J."/>
            <person name="Woyke T."/>
        </authorList>
    </citation>
    <scope>NUCLEOTIDE SEQUENCE [LARGE SCALE GENOMIC DNA]</scope>
    <source>
        <strain evidence="4">DSM 19732 / NBRC 101661 / EBR45</strain>
    </source>
</reference>
<dbReference type="InterPro" id="IPR049939">
    <property type="entry name" value="NifE-like"/>
</dbReference>
<evidence type="ECO:0000313" key="3">
    <source>
        <dbReference type="EMBL" id="AEV67938.1"/>
    </source>
</evidence>
<dbReference type="SUPFAM" id="SSF53807">
    <property type="entry name" value="Helical backbone' metal receptor"/>
    <property type="match status" value="1"/>
</dbReference>
<keyword evidence="4" id="KW-1185">Reference proteome</keyword>
<sequence>MGLLHDKSVPGREERLKASMAYGGSACNLARADKVCLRNQERSFSQAGLCQLLPTLGMLSTLPDTAIIVYGAIGCASTGFGANISSRLRHVQMGRTAIKDTVWISTNLTESEVVHGGEQRLEETIYKTYEELKPKSIVVLQTCAPSVIGDDLYSVIDRARKNLDIPILASTCEGFKTKIWATGYDVAFHAIVHGFIENDKEGRPPRKEGRKEGEKPIVNIINLASVGLTDENEIRRMLNSIGIEVNIGPNFASREEIRRMTQADLTVSICPTHDDYFIDYLHKEYGIPYVLRDMPIGLENTKNWLLDIAEKVGLKKEAEKFIEEETKKTLKAVEKFLPYLKGKKVFLSAGEFRALVTGMLVQELGMEVIGLRAYHHDHFGDEFYGKLVEAQGGKDFVVDIANFQPFELMNILKKVKPDLFIGHVSDNLSAAKLGLPAATIFRVFDYYVGYRGFYEFAKKMTRVLKNPAFNKKLSENVVHPYKNNWYEENPFKFIKAVKNEDTDDVQEVYNYYEFSARKGVI</sequence>
<dbReference type="GO" id="GO:0016163">
    <property type="term" value="F:nitrogenase activity"/>
    <property type="evidence" value="ECO:0007669"/>
    <property type="project" value="InterPro"/>
</dbReference>
<evidence type="ECO:0000256" key="1">
    <source>
        <dbReference type="ARBA" id="ARBA00023231"/>
    </source>
</evidence>
<dbReference type="RefSeq" id="WP_014254553.1">
    <property type="nucleotide sequence ID" value="NC_016627.1"/>
</dbReference>
<dbReference type="STRING" id="720554.Clocl_1281"/>
<evidence type="ECO:0000313" key="4">
    <source>
        <dbReference type="Proteomes" id="UP000005435"/>
    </source>
</evidence>
<dbReference type="Gene3D" id="3.40.50.1980">
    <property type="entry name" value="Nitrogenase molybdenum iron protein domain"/>
    <property type="match status" value="1"/>
</dbReference>
<dbReference type="eggNOG" id="COG2710">
    <property type="taxonomic scope" value="Bacteria"/>
</dbReference>
<dbReference type="PANTHER" id="PTHR42956:SF1">
    <property type="entry name" value="NITROGENASE IRON-MOLYBDENUM COFACTOR BIOSYNTHESIS PROTEIN NIFE"/>
    <property type="match status" value="1"/>
</dbReference>
<accession>G8LZN7</accession>
<dbReference type="AlphaFoldDB" id="G8LZN7"/>
<keyword evidence="1" id="KW-0535">Nitrogen fixation</keyword>
<dbReference type="OrthoDB" id="9767044at2"/>
<dbReference type="Proteomes" id="UP000005435">
    <property type="component" value="Chromosome"/>
</dbReference>
<dbReference type="InterPro" id="IPR000318">
    <property type="entry name" value="Nase_comp1_CS"/>
</dbReference>
<dbReference type="KEGG" id="ccl:Clocl_1281"/>
<dbReference type="Pfam" id="PF00148">
    <property type="entry name" value="Oxidored_nitro"/>
    <property type="match status" value="1"/>
</dbReference>
<feature type="domain" description="Nitrogenase/oxidoreductase component 1" evidence="2">
    <location>
        <begin position="50"/>
        <end position="464"/>
    </location>
</feature>
<protein>
    <submittedName>
        <fullName evidence="3">Nitrogenase molybdenum-iron protein, alpha and beta chains</fullName>
    </submittedName>
</protein>
<dbReference type="Gene3D" id="3.40.50.12380">
    <property type="entry name" value="Nitrogenase MoFe cofactor biosynthesis protein NifE, C-terminal"/>
    <property type="match status" value="1"/>
</dbReference>
<dbReference type="PANTHER" id="PTHR42956">
    <property type="entry name" value="NITROGENASE IRON-MOLYBDENUM COFACTOR BIOSYNTHESIS PROTEIN NIFE"/>
    <property type="match status" value="1"/>
</dbReference>
<name>G8LZN7_ACECE</name>
<dbReference type="PROSITE" id="PS00090">
    <property type="entry name" value="NITROGENASE_1_2"/>
    <property type="match status" value="1"/>
</dbReference>
<organism evidence="3 4">
    <name type="scientific">Acetivibrio clariflavus (strain DSM 19732 / NBRC 101661 / EBR45)</name>
    <name type="common">Clostridium clariflavum</name>
    <dbReference type="NCBI Taxonomy" id="720554"/>
    <lineage>
        <taxon>Bacteria</taxon>
        <taxon>Bacillati</taxon>
        <taxon>Bacillota</taxon>
        <taxon>Clostridia</taxon>
        <taxon>Eubacteriales</taxon>
        <taxon>Oscillospiraceae</taxon>
        <taxon>Acetivibrio</taxon>
    </lineage>
</organism>
<dbReference type="HOGENOM" id="CLU_025876_3_0_9"/>